<comment type="catalytic activity">
    <reaction evidence="7">
        <text>shikimate + ATP = 3-phosphoshikimate + ADP + H(+)</text>
        <dbReference type="Rhea" id="RHEA:13121"/>
        <dbReference type="ChEBI" id="CHEBI:15378"/>
        <dbReference type="ChEBI" id="CHEBI:30616"/>
        <dbReference type="ChEBI" id="CHEBI:36208"/>
        <dbReference type="ChEBI" id="CHEBI:145989"/>
        <dbReference type="ChEBI" id="CHEBI:456216"/>
        <dbReference type="EC" id="2.7.1.71"/>
    </reaction>
</comment>
<dbReference type="PRINTS" id="PR01100">
    <property type="entry name" value="SHIKIMTKNASE"/>
</dbReference>
<dbReference type="AlphaFoldDB" id="A0A177KMI3"/>
<dbReference type="InterPro" id="IPR000623">
    <property type="entry name" value="Shikimate_kinase/TSH1"/>
</dbReference>
<dbReference type="Pfam" id="PF01202">
    <property type="entry name" value="SKI"/>
    <property type="match status" value="1"/>
</dbReference>
<feature type="binding site" evidence="7">
    <location>
        <position position="24"/>
    </location>
    <ligand>
        <name>Mg(2+)</name>
        <dbReference type="ChEBI" id="CHEBI:18420"/>
    </ligand>
</feature>
<reference evidence="8 9" key="1">
    <citation type="submission" date="2016-01" db="EMBL/GenBank/DDBJ databases">
        <title>Investigation of taxonomic status of Bacillus aminovorans.</title>
        <authorList>
            <person name="Verma A."/>
            <person name="Pal Y."/>
            <person name="Krishnamurthi S."/>
        </authorList>
    </citation>
    <scope>NUCLEOTIDE SEQUENCE [LARGE SCALE GENOMIC DNA]</scope>
    <source>
        <strain evidence="8 9">DSM 4337</strain>
    </source>
</reference>
<dbReference type="PANTHER" id="PTHR21087">
    <property type="entry name" value="SHIKIMATE KINASE"/>
    <property type="match status" value="1"/>
</dbReference>
<comment type="pathway">
    <text evidence="7">Metabolic intermediate biosynthesis; chorismate biosynthesis; chorismate from D-erythrose 4-phosphate and phosphoenolpyruvate: step 5/7.</text>
</comment>
<evidence type="ECO:0000256" key="3">
    <source>
        <dbReference type="ARBA" id="ARBA00022741"/>
    </source>
</evidence>
<evidence type="ECO:0000256" key="5">
    <source>
        <dbReference type="ARBA" id="ARBA00022840"/>
    </source>
</evidence>
<keyword evidence="1 7" id="KW-0028">Amino-acid biosynthesis</keyword>
<feature type="binding site" evidence="7">
    <location>
        <begin position="20"/>
        <end position="25"/>
    </location>
    <ligand>
        <name>ATP</name>
        <dbReference type="ChEBI" id="CHEBI:30616"/>
    </ligand>
</feature>
<feature type="binding site" evidence="7">
    <location>
        <position position="66"/>
    </location>
    <ligand>
        <name>substrate</name>
    </ligand>
</feature>
<evidence type="ECO:0000256" key="6">
    <source>
        <dbReference type="ARBA" id="ARBA00023141"/>
    </source>
</evidence>
<protein>
    <recommendedName>
        <fullName evidence="7">Shikimate kinase</fullName>
        <shortName evidence="7">SK</shortName>
        <ecNumber evidence="7">2.7.1.71</ecNumber>
    </recommendedName>
</protein>
<keyword evidence="2 7" id="KW-0808">Transferase</keyword>
<dbReference type="PANTHER" id="PTHR21087:SF16">
    <property type="entry name" value="SHIKIMATE KINASE 1, CHLOROPLASTIC"/>
    <property type="match status" value="1"/>
</dbReference>
<dbReference type="InterPro" id="IPR031322">
    <property type="entry name" value="Shikimate/glucono_kinase"/>
</dbReference>
<comment type="similarity">
    <text evidence="7">Belongs to the shikimate kinase family.</text>
</comment>
<keyword evidence="7" id="KW-0460">Magnesium</keyword>
<comment type="caution">
    <text evidence="8">The sequence shown here is derived from an EMBL/GenBank/DDBJ whole genome shotgun (WGS) entry which is preliminary data.</text>
</comment>
<evidence type="ECO:0000256" key="4">
    <source>
        <dbReference type="ARBA" id="ARBA00022777"/>
    </source>
</evidence>
<name>A0A177KMI3_9BACI</name>
<dbReference type="InterPro" id="IPR027417">
    <property type="entry name" value="P-loop_NTPase"/>
</dbReference>
<keyword evidence="6 7" id="KW-0057">Aromatic amino acid biosynthesis</keyword>
<dbReference type="GO" id="GO:0000287">
    <property type="term" value="F:magnesium ion binding"/>
    <property type="evidence" value="ECO:0007669"/>
    <property type="project" value="UniProtKB-UniRule"/>
</dbReference>
<keyword evidence="4 7" id="KW-0418">Kinase</keyword>
<sequence>MNNVRMSVRQKSIVLIGFMGVGKTTIGELVAKKLYRSFIDVDQEIEKDFGMTIPEIFEQHGEAFFRDYEKKKTCALAEQKLKIVSIGGGAFLQPEIRESCLRNCIVFYLDVSWDEWKKRLNILIDSRPVLQSRNIEEIEELFYKRQDAYSINHSKLTVNQRSAEEVADFIVDSLKHTWDMYEPMND</sequence>
<dbReference type="UniPathway" id="UPA00053">
    <property type="reaction ID" value="UER00088"/>
</dbReference>
<dbReference type="CDD" id="cd00464">
    <property type="entry name" value="SK"/>
    <property type="match status" value="1"/>
</dbReference>
<accession>A0A177KMI3</accession>
<keyword evidence="3 7" id="KW-0547">Nucleotide-binding</keyword>
<dbReference type="GO" id="GO:0005829">
    <property type="term" value="C:cytosol"/>
    <property type="evidence" value="ECO:0007669"/>
    <property type="project" value="TreeGrafter"/>
</dbReference>
<comment type="cofactor">
    <cofactor evidence="7">
        <name>Mg(2+)</name>
        <dbReference type="ChEBI" id="CHEBI:18420"/>
    </cofactor>
    <text evidence="7">Binds 1 Mg(2+) ion per subunit.</text>
</comment>
<keyword evidence="7" id="KW-0479">Metal-binding</keyword>
<evidence type="ECO:0000313" key="8">
    <source>
        <dbReference type="EMBL" id="OAH54337.1"/>
    </source>
</evidence>
<feature type="binding site" evidence="7">
    <location>
        <position position="88"/>
    </location>
    <ligand>
        <name>substrate</name>
    </ligand>
</feature>
<feature type="binding site" evidence="7">
    <location>
        <position position="161"/>
    </location>
    <ligand>
        <name>ATP</name>
        <dbReference type="ChEBI" id="CHEBI:30616"/>
    </ligand>
</feature>
<dbReference type="GO" id="GO:0009073">
    <property type="term" value="P:aromatic amino acid family biosynthetic process"/>
    <property type="evidence" value="ECO:0007669"/>
    <property type="project" value="UniProtKB-KW"/>
</dbReference>
<dbReference type="GO" id="GO:0004765">
    <property type="term" value="F:shikimate kinase activity"/>
    <property type="evidence" value="ECO:0007669"/>
    <property type="project" value="UniProtKB-UniRule"/>
</dbReference>
<evidence type="ECO:0000256" key="7">
    <source>
        <dbReference type="HAMAP-Rule" id="MF_00109"/>
    </source>
</evidence>
<comment type="subunit">
    <text evidence="7">Monomer.</text>
</comment>
<evidence type="ECO:0000256" key="2">
    <source>
        <dbReference type="ARBA" id="ARBA00022679"/>
    </source>
</evidence>
<keyword evidence="5 7" id="KW-0067">ATP-binding</keyword>
<comment type="subcellular location">
    <subcellularLocation>
        <location evidence="7">Cytoplasm</location>
    </subcellularLocation>
</comment>
<dbReference type="EMBL" id="LQWZ01000033">
    <property type="protein sequence ID" value="OAH54337.1"/>
    <property type="molecule type" value="Genomic_DNA"/>
</dbReference>
<organism evidence="8 9">
    <name type="scientific">Domibacillus aminovorans</name>
    <dbReference type="NCBI Taxonomy" id="29332"/>
    <lineage>
        <taxon>Bacteria</taxon>
        <taxon>Bacillati</taxon>
        <taxon>Bacillota</taxon>
        <taxon>Bacilli</taxon>
        <taxon>Bacillales</taxon>
        <taxon>Bacillaceae</taxon>
        <taxon>Domibacillus</taxon>
    </lineage>
</organism>
<comment type="function">
    <text evidence="7">Catalyzes the specific phosphorylation of the 3-hydroxyl group of shikimic acid using ATP as a cosubstrate.</text>
</comment>
<dbReference type="HAMAP" id="MF_00109">
    <property type="entry name" value="Shikimate_kinase"/>
    <property type="match status" value="1"/>
</dbReference>
<gene>
    <name evidence="7" type="primary">aroK</name>
    <name evidence="8" type="ORF">AWH48_06960</name>
</gene>
<dbReference type="Gene3D" id="3.40.50.300">
    <property type="entry name" value="P-loop containing nucleotide triphosphate hydrolases"/>
    <property type="match status" value="1"/>
</dbReference>
<dbReference type="RefSeq" id="WP_063975075.1">
    <property type="nucleotide sequence ID" value="NZ_LQWZ01000033.1"/>
</dbReference>
<feature type="binding site" evidence="7">
    <location>
        <position position="127"/>
    </location>
    <ligand>
        <name>ATP</name>
        <dbReference type="ChEBI" id="CHEBI:30616"/>
    </ligand>
</feature>
<dbReference type="GO" id="GO:0008652">
    <property type="term" value="P:amino acid biosynthetic process"/>
    <property type="evidence" value="ECO:0007669"/>
    <property type="project" value="UniProtKB-KW"/>
</dbReference>
<dbReference type="GO" id="GO:0005524">
    <property type="term" value="F:ATP binding"/>
    <property type="evidence" value="ECO:0007669"/>
    <property type="project" value="UniProtKB-UniRule"/>
</dbReference>
<feature type="binding site" evidence="7">
    <location>
        <position position="145"/>
    </location>
    <ligand>
        <name>substrate</name>
    </ligand>
</feature>
<evidence type="ECO:0000313" key="9">
    <source>
        <dbReference type="Proteomes" id="UP000077271"/>
    </source>
</evidence>
<keyword evidence="7" id="KW-0963">Cytoplasm</keyword>
<proteinExistence type="inferred from homology"/>
<dbReference type="GO" id="GO:0009423">
    <property type="term" value="P:chorismate biosynthetic process"/>
    <property type="evidence" value="ECO:0007669"/>
    <property type="project" value="UniProtKB-UniRule"/>
</dbReference>
<evidence type="ECO:0000256" key="1">
    <source>
        <dbReference type="ARBA" id="ARBA00022605"/>
    </source>
</evidence>
<dbReference type="SUPFAM" id="SSF52540">
    <property type="entry name" value="P-loop containing nucleoside triphosphate hydrolases"/>
    <property type="match status" value="1"/>
</dbReference>
<dbReference type="EC" id="2.7.1.71" evidence="7"/>
<feature type="binding site" evidence="7">
    <location>
        <position position="42"/>
    </location>
    <ligand>
        <name>substrate</name>
    </ligand>
</feature>
<dbReference type="Proteomes" id="UP000077271">
    <property type="component" value="Unassembled WGS sequence"/>
</dbReference>